<dbReference type="GO" id="GO:0004815">
    <property type="term" value="F:aspartate-tRNA ligase activity"/>
    <property type="evidence" value="ECO:0007669"/>
    <property type="project" value="UniProtKB-UniRule"/>
</dbReference>
<dbReference type="PANTHER" id="PTHR22594:SF5">
    <property type="entry name" value="ASPARTATE--TRNA LIGASE, MITOCHONDRIAL"/>
    <property type="match status" value="1"/>
</dbReference>
<feature type="binding site" evidence="7">
    <location>
        <position position="223"/>
    </location>
    <ligand>
        <name>L-aspartate</name>
        <dbReference type="ChEBI" id="CHEBI:29991"/>
    </ligand>
</feature>
<dbReference type="STRING" id="84521.SAMN04487994_100518"/>
<evidence type="ECO:0000313" key="10">
    <source>
        <dbReference type="Proteomes" id="UP000235682"/>
    </source>
</evidence>
<keyword evidence="5 7" id="KW-0648">Protein biosynthesis</keyword>
<feature type="binding site" evidence="7">
    <location>
        <position position="232"/>
    </location>
    <ligand>
        <name>ATP</name>
        <dbReference type="ChEBI" id="CHEBI:30616"/>
    </ligand>
</feature>
<keyword evidence="7" id="KW-0963">Cytoplasm</keyword>
<feature type="binding site" evidence="7">
    <location>
        <position position="486"/>
    </location>
    <ligand>
        <name>ATP</name>
        <dbReference type="ChEBI" id="CHEBI:30616"/>
    </ligand>
</feature>
<dbReference type="InterPro" id="IPR002312">
    <property type="entry name" value="Asp/Asn-tRNA-synth_IIb"/>
</dbReference>
<dbReference type="Proteomes" id="UP000235682">
    <property type="component" value="Unassembled WGS sequence"/>
</dbReference>
<dbReference type="AlphaFoldDB" id="A0A2N6SMY7"/>
<evidence type="ECO:0000256" key="2">
    <source>
        <dbReference type="ARBA" id="ARBA00022598"/>
    </source>
</evidence>
<accession>A0A2N6SMY7</accession>
<evidence type="ECO:0000256" key="3">
    <source>
        <dbReference type="ARBA" id="ARBA00022741"/>
    </source>
</evidence>
<dbReference type="GO" id="GO:0140096">
    <property type="term" value="F:catalytic activity, acting on a protein"/>
    <property type="evidence" value="ECO:0007669"/>
    <property type="project" value="UniProtKB-ARBA"/>
</dbReference>
<comment type="caution">
    <text evidence="9">The sequence shown here is derived from an EMBL/GenBank/DDBJ whole genome shotgun (WGS) entry which is preliminary data.</text>
</comment>
<feature type="binding site" evidence="7">
    <location>
        <position position="452"/>
    </location>
    <ligand>
        <name>L-aspartate</name>
        <dbReference type="ChEBI" id="CHEBI:29991"/>
    </ligand>
</feature>
<keyword evidence="3 7" id="KW-0547">Nucleotide-binding</keyword>
<dbReference type="InterPro" id="IPR045864">
    <property type="entry name" value="aa-tRNA-synth_II/BPL/LPL"/>
</dbReference>
<feature type="domain" description="Aminoacyl-transfer RNA synthetases class-II family profile" evidence="8">
    <location>
        <begin position="154"/>
        <end position="572"/>
    </location>
</feature>
<protein>
    <recommendedName>
        <fullName evidence="7">Aspartate--tRNA ligase</fullName>
        <ecNumber evidence="7">6.1.1.12</ecNumber>
    </recommendedName>
    <alternativeName>
        <fullName evidence="7">Aspartyl-tRNA synthetase</fullName>
        <shortName evidence="7">AspRS</shortName>
    </alternativeName>
</protein>
<evidence type="ECO:0000256" key="6">
    <source>
        <dbReference type="ARBA" id="ARBA00023146"/>
    </source>
</evidence>
<dbReference type="InterPro" id="IPR012340">
    <property type="entry name" value="NA-bd_OB-fold"/>
</dbReference>
<feature type="binding site" evidence="7">
    <location>
        <begin position="223"/>
        <end position="225"/>
    </location>
    <ligand>
        <name>ATP</name>
        <dbReference type="ChEBI" id="CHEBI:30616"/>
    </ligand>
</feature>
<sequence length="597" mass="67924">MEKRTTYSGLVNESMVGQTITLKGWVQRRRDFGGLIFVDLRDREGISQVVFDEEVIGEEAMKVVDGLRSEYVISVTGELKQRDEAQYNDNIKTGKVELEAHEITLLSKAKTPAIYIEDDIDVDEEVRLRHRYLDLRRPEMYQNLLLRHKTTHSIREYLNSVGFLDVETPTLTKSTPEGARDYLVPTRREPGYFYALPQSPQLFKQLLMGAGVDRYYQIARCFRDEDLRGDRQPEFTQVDLEMSFATQEEIQQTVEEMLKKVVKDTKGIEITEDFPTMTYAHAMEHYGSDKPDIRFEMTLKDLTEFAKTSEFGVFANAVKAGGQVKGINLKGLANEYTRKTADELIEIVKPYGAKGLAWIKVTEDGFNGPIQRFFSDEESVKVITETFEAEPGDIIFFVADSKEVVAASLAELRVHLAKKHGLIDENELAFLWVIDWPLLEYDEEAGRYVAMHHPFTSPQNDDIEALKAHPEEALARAYDIVLNGYEIGGGSLRIYTPEMQMQMFELLGFTPQQAKEQFGFLLEAFEYGFPPHGGLALGLDRLVMILANEPNIREVIAFPKTGRGVDLMMHAPDKVAKDQLDELHLGVKPRPNKPSSK</sequence>
<feature type="binding site" evidence="7">
    <location>
        <begin position="538"/>
        <end position="541"/>
    </location>
    <ligand>
        <name>ATP</name>
        <dbReference type="ChEBI" id="CHEBI:30616"/>
    </ligand>
</feature>
<dbReference type="InterPro" id="IPR004524">
    <property type="entry name" value="Asp-tRNA-ligase_1"/>
</dbReference>
<dbReference type="InterPro" id="IPR004115">
    <property type="entry name" value="GAD-like_sf"/>
</dbReference>
<comment type="subcellular location">
    <subcellularLocation>
        <location evidence="7">Cytoplasm</location>
    </subcellularLocation>
</comment>
<dbReference type="HAMAP" id="MF_00044">
    <property type="entry name" value="Asp_tRNA_synth_type1"/>
    <property type="match status" value="1"/>
</dbReference>
<dbReference type="PROSITE" id="PS50862">
    <property type="entry name" value="AA_TRNA_LIGASE_II"/>
    <property type="match status" value="1"/>
</dbReference>
<keyword evidence="2 7" id="KW-0436">Ligase</keyword>
<comment type="catalytic activity">
    <reaction evidence="7">
        <text>tRNA(Asp) + L-aspartate + ATP = L-aspartyl-tRNA(Asp) + AMP + diphosphate</text>
        <dbReference type="Rhea" id="RHEA:19649"/>
        <dbReference type="Rhea" id="RHEA-COMP:9660"/>
        <dbReference type="Rhea" id="RHEA-COMP:9678"/>
        <dbReference type="ChEBI" id="CHEBI:29991"/>
        <dbReference type="ChEBI" id="CHEBI:30616"/>
        <dbReference type="ChEBI" id="CHEBI:33019"/>
        <dbReference type="ChEBI" id="CHEBI:78442"/>
        <dbReference type="ChEBI" id="CHEBI:78516"/>
        <dbReference type="ChEBI" id="CHEBI:456215"/>
        <dbReference type="EC" id="6.1.1.12"/>
    </reaction>
</comment>
<dbReference type="SUPFAM" id="SSF55261">
    <property type="entry name" value="GAD domain-like"/>
    <property type="match status" value="1"/>
</dbReference>
<keyword evidence="10" id="KW-1185">Reference proteome</keyword>
<dbReference type="Gene3D" id="3.30.930.10">
    <property type="entry name" value="Bira Bifunctional Protein, Domain 2"/>
    <property type="match status" value="1"/>
</dbReference>
<dbReference type="SUPFAM" id="SSF55681">
    <property type="entry name" value="Class II aaRS and biotin synthetases"/>
    <property type="match status" value="1"/>
</dbReference>
<comment type="subunit">
    <text evidence="7">Homodimer.</text>
</comment>
<dbReference type="SUPFAM" id="SSF50249">
    <property type="entry name" value="Nucleic acid-binding proteins"/>
    <property type="match status" value="1"/>
</dbReference>
<name>A0A2N6SMY7_9LACT</name>
<dbReference type="Gene3D" id="2.40.50.140">
    <property type="entry name" value="Nucleic acid-binding proteins"/>
    <property type="match status" value="1"/>
</dbReference>
<evidence type="ECO:0000256" key="5">
    <source>
        <dbReference type="ARBA" id="ARBA00022917"/>
    </source>
</evidence>
<keyword evidence="6 7" id="KW-0030">Aminoacyl-tRNA synthetase</keyword>
<dbReference type="EMBL" id="PNHE01000013">
    <property type="protein sequence ID" value="PMC58448.1"/>
    <property type="molecule type" value="Genomic_DNA"/>
</dbReference>
<dbReference type="RefSeq" id="WP_102227715.1">
    <property type="nucleotide sequence ID" value="NZ_PNFY01000014.1"/>
</dbReference>
<dbReference type="GO" id="GO:0005737">
    <property type="term" value="C:cytoplasm"/>
    <property type="evidence" value="ECO:0007669"/>
    <property type="project" value="UniProtKB-SubCell"/>
</dbReference>
<dbReference type="CDD" id="cd04317">
    <property type="entry name" value="EcAspRS_like_N"/>
    <property type="match status" value="1"/>
</dbReference>
<dbReference type="InterPro" id="IPR004365">
    <property type="entry name" value="NA-bd_OB_tRNA"/>
</dbReference>
<dbReference type="PANTHER" id="PTHR22594">
    <property type="entry name" value="ASPARTYL/LYSYL-TRNA SYNTHETASE"/>
    <property type="match status" value="1"/>
</dbReference>
<feature type="binding site" evidence="7">
    <location>
        <position position="493"/>
    </location>
    <ligand>
        <name>L-aspartate</name>
        <dbReference type="ChEBI" id="CHEBI:29991"/>
    </ligand>
</feature>
<dbReference type="InterPro" id="IPR047090">
    <property type="entry name" value="AspRS_core"/>
</dbReference>
<dbReference type="GO" id="GO:0003676">
    <property type="term" value="F:nucleic acid binding"/>
    <property type="evidence" value="ECO:0007669"/>
    <property type="project" value="InterPro"/>
</dbReference>
<feature type="region of interest" description="Aspartate" evidence="7">
    <location>
        <begin position="201"/>
        <end position="204"/>
    </location>
</feature>
<dbReference type="NCBIfam" id="TIGR00459">
    <property type="entry name" value="aspS_bact"/>
    <property type="match status" value="1"/>
</dbReference>
<comment type="function">
    <text evidence="7">Catalyzes the attachment of L-aspartate to tRNA(Asp) in a two-step reaction: L-aspartate is first activated by ATP to form Asp-AMP and then transferred to the acceptor end of tRNA(Asp).</text>
</comment>
<evidence type="ECO:0000256" key="7">
    <source>
        <dbReference type="HAMAP-Rule" id="MF_00044"/>
    </source>
</evidence>
<feature type="binding site" evidence="7">
    <location>
        <position position="177"/>
    </location>
    <ligand>
        <name>L-aspartate</name>
        <dbReference type="ChEBI" id="CHEBI:29991"/>
    </ligand>
</feature>
<evidence type="ECO:0000256" key="1">
    <source>
        <dbReference type="ARBA" id="ARBA00006303"/>
    </source>
</evidence>
<proteinExistence type="inferred from homology"/>
<dbReference type="Pfam" id="PF00152">
    <property type="entry name" value="tRNA-synt_2"/>
    <property type="match status" value="1"/>
</dbReference>
<dbReference type="NCBIfam" id="NF001750">
    <property type="entry name" value="PRK00476.1"/>
    <property type="match status" value="1"/>
</dbReference>
<dbReference type="CDD" id="cd00777">
    <property type="entry name" value="AspRS_core"/>
    <property type="match status" value="1"/>
</dbReference>
<organism evidence="9 10">
    <name type="scientific">Dolosicoccus paucivorans</name>
    <dbReference type="NCBI Taxonomy" id="84521"/>
    <lineage>
        <taxon>Bacteria</taxon>
        <taxon>Bacillati</taxon>
        <taxon>Bacillota</taxon>
        <taxon>Bacilli</taxon>
        <taxon>Lactobacillales</taxon>
        <taxon>Aerococcaceae</taxon>
        <taxon>Dolosicoccus</taxon>
    </lineage>
</organism>
<keyword evidence="4 7" id="KW-0067">ATP-binding</keyword>
<dbReference type="OrthoDB" id="9802326at2"/>
<dbReference type="InterPro" id="IPR004364">
    <property type="entry name" value="Aa-tRNA-synt_II"/>
</dbReference>
<dbReference type="GO" id="GO:0006422">
    <property type="term" value="P:aspartyl-tRNA aminoacylation"/>
    <property type="evidence" value="ECO:0007669"/>
    <property type="project" value="UniProtKB-UniRule"/>
</dbReference>
<reference evidence="9 10" key="1">
    <citation type="submission" date="2017-09" db="EMBL/GenBank/DDBJ databases">
        <title>Bacterial strain isolated from the female urinary microbiota.</title>
        <authorList>
            <person name="Thomas-White K."/>
            <person name="Kumar N."/>
            <person name="Forster S."/>
            <person name="Putonti C."/>
            <person name="Lawley T."/>
            <person name="Wolfe A.J."/>
        </authorList>
    </citation>
    <scope>NUCLEOTIDE SEQUENCE [LARGE SCALE GENOMIC DNA]</scope>
    <source>
        <strain evidence="9 10">UMB0852</strain>
    </source>
</reference>
<dbReference type="EC" id="6.1.1.12" evidence="7"/>
<dbReference type="GO" id="GO:0005524">
    <property type="term" value="F:ATP binding"/>
    <property type="evidence" value="ECO:0007669"/>
    <property type="project" value="UniProtKB-UniRule"/>
</dbReference>
<dbReference type="GO" id="GO:0016740">
    <property type="term" value="F:transferase activity"/>
    <property type="evidence" value="ECO:0007669"/>
    <property type="project" value="UniProtKB-ARBA"/>
</dbReference>
<comment type="caution">
    <text evidence="7">Lacks conserved residue(s) required for the propagation of feature annotation.</text>
</comment>
<dbReference type="PRINTS" id="PR01042">
    <property type="entry name" value="TRNASYNTHASP"/>
</dbReference>
<evidence type="ECO:0000313" key="9">
    <source>
        <dbReference type="EMBL" id="PMC58448.1"/>
    </source>
</evidence>
<evidence type="ECO:0000256" key="4">
    <source>
        <dbReference type="ARBA" id="ARBA00022840"/>
    </source>
</evidence>
<dbReference type="Gene3D" id="3.30.1360.30">
    <property type="entry name" value="GAD-like domain"/>
    <property type="match status" value="1"/>
</dbReference>
<dbReference type="Pfam" id="PF02938">
    <property type="entry name" value="GAD"/>
    <property type="match status" value="1"/>
</dbReference>
<comment type="similarity">
    <text evidence="1 7">Belongs to the class-II aminoacyl-tRNA synthetase family. Type 1 subfamily.</text>
</comment>
<gene>
    <name evidence="7" type="primary">aspS</name>
    <name evidence="9" type="ORF">CJ205_04075</name>
</gene>
<dbReference type="InterPro" id="IPR029351">
    <property type="entry name" value="GAD_dom"/>
</dbReference>
<dbReference type="InterPro" id="IPR047089">
    <property type="entry name" value="Asp-tRNA-ligase_1_N"/>
</dbReference>
<dbReference type="Pfam" id="PF01336">
    <property type="entry name" value="tRNA_anti-codon"/>
    <property type="match status" value="1"/>
</dbReference>
<dbReference type="InterPro" id="IPR006195">
    <property type="entry name" value="aa-tRNA-synth_II"/>
</dbReference>
<evidence type="ECO:0000259" key="8">
    <source>
        <dbReference type="PROSITE" id="PS50862"/>
    </source>
</evidence>